<dbReference type="GO" id="GO:0030686">
    <property type="term" value="C:90S preribosome"/>
    <property type="evidence" value="ECO:0007669"/>
    <property type="project" value="TreeGrafter"/>
</dbReference>
<protein>
    <submittedName>
        <fullName evidence="3">Protein CMSS1 isoform X1</fullName>
    </submittedName>
</protein>
<feature type="region of interest" description="Disordered" evidence="1">
    <location>
        <begin position="1"/>
        <end position="34"/>
    </location>
</feature>
<reference evidence="3" key="1">
    <citation type="submission" date="2025-08" db="UniProtKB">
        <authorList>
            <consortium name="RefSeq"/>
        </authorList>
    </citation>
    <scope>IDENTIFICATION</scope>
</reference>
<evidence type="ECO:0000313" key="3">
    <source>
        <dbReference type="RefSeq" id="XP_039132958.1"/>
    </source>
</evidence>
<dbReference type="Gene3D" id="3.40.50.300">
    <property type="entry name" value="P-loop containing nucleotide triphosphate hydrolases"/>
    <property type="match status" value="1"/>
</dbReference>
<dbReference type="GeneID" id="120270018"/>
<dbReference type="PANTHER" id="PTHR24030">
    <property type="entry name" value="PROTEIN CMSS1"/>
    <property type="match status" value="1"/>
</dbReference>
<evidence type="ECO:0000313" key="2">
    <source>
        <dbReference type="Proteomes" id="UP001515500"/>
    </source>
</evidence>
<evidence type="ECO:0000256" key="1">
    <source>
        <dbReference type="SAM" id="MobiDB-lite"/>
    </source>
</evidence>
<dbReference type="InterPro" id="IPR032704">
    <property type="entry name" value="Cms1"/>
</dbReference>
<proteinExistence type="predicted"/>
<dbReference type="Proteomes" id="UP001515500">
    <property type="component" value="Chromosome 10"/>
</dbReference>
<feature type="compositionally biased region" description="Basic residues" evidence="1">
    <location>
        <begin position="1"/>
        <end position="29"/>
    </location>
</feature>
<sequence length="315" mass="35312">MAGKLHKSPKPKRPSSLHATNKKKVKKRNFANPNLIPLGKNPIVADFENKANEELRNKKKKGKEAEHDALLLSTLPAAQQLRFFLDSYQSANGIKLSPLELEAFKDTSVAELPQEVAQDVDNFSDHIKTAFDDSWREALCEGKLSDGIDAGSPAVLVISASALRSLELLRGLKKFTKECRPAKLFAKHMKVEDQVSILKGRVNIASGTPSRIKKLIDMDAMILSRLTLVVLDMHRDAKGYTLLTLKQIRDEFWDLYKSHFHPRLLQGDTRFCFYGSRSGAETEKIHYSLSQARTTAAIETILRRSPATSTNPKTF</sequence>
<dbReference type="Pfam" id="PF14617">
    <property type="entry name" value="CMS1"/>
    <property type="match status" value="1"/>
</dbReference>
<accession>A0AB40C1A2</accession>
<organism evidence="2 3">
    <name type="scientific">Dioscorea cayennensis subsp. rotundata</name>
    <name type="common">White Guinea yam</name>
    <name type="synonym">Dioscorea rotundata</name>
    <dbReference type="NCBI Taxonomy" id="55577"/>
    <lineage>
        <taxon>Eukaryota</taxon>
        <taxon>Viridiplantae</taxon>
        <taxon>Streptophyta</taxon>
        <taxon>Embryophyta</taxon>
        <taxon>Tracheophyta</taxon>
        <taxon>Spermatophyta</taxon>
        <taxon>Magnoliopsida</taxon>
        <taxon>Liliopsida</taxon>
        <taxon>Dioscoreales</taxon>
        <taxon>Dioscoreaceae</taxon>
        <taxon>Dioscorea</taxon>
    </lineage>
</organism>
<name>A0AB40C1A2_DIOCR</name>
<dbReference type="PANTHER" id="PTHR24030:SF0">
    <property type="entry name" value="PROTEIN CMSS1"/>
    <property type="match status" value="1"/>
</dbReference>
<dbReference type="InterPro" id="IPR027417">
    <property type="entry name" value="P-loop_NTPase"/>
</dbReference>
<keyword evidence="2" id="KW-1185">Reference proteome</keyword>
<gene>
    <name evidence="3" type="primary">LOC120270018</name>
</gene>
<dbReference type="GO" id="GO:0005634">
    <property type="term" value="C:nucleus"/>
    <property type="evidence" value="ECO:0007669"/>
    <property type="project" value="TreeGrafter"/>
</dbReference>
<dbReference type="AlphaFoldDB" id="A0AB40C1A2"/>
<dbReference type="RefSeq" id="XP_039132958.1">
    <property type="nucleotide sequence ID" value="XM_039277024.1"/>
</dbReference>